<evidence type="ECO:0000313" key="2">
    <source>
        <dbReference type="EMBL" id="CAF0865318.1"/>
    </source>
</evidence>
<feature type="compositionally biased region" description="Polar residues" evidence="1">
    <location>
        <begin position="101"/>
        <end position="130"/>
    </location>
</feature>
<evidence type="ECO:0000256" key="1">
    <source>
        <dbReference type="SAM" id="MobiDB-lite"/>
    </source>
</evidence>
<reference evidence="2" key="1">
    <citation type="submission" date="2021-02" db="EMBL/GenBank/DDBJ databases">
        <authorList>
            <person name="Nowell W R."/>
        </authorList>
    </citation>
    <scope>NUCLEOTIDE SEQUENCE</scope>
</reference>
<gene>
    <name evidence="3" type="ORF">JXQ802_LOCUS15883</name>
    <name evidence="2" type="ORF">PYM288_LOCUS7760</name>
</gene>
<protein>
    <submittedName>
        <fullName evidence="2">Uncharacterized protein</fullName>
    </submittedName>
</protein>
<dbReference type="EMBL" id="CAJNOL010000376">
    <property type="protein sequence ID" value="CAF1035760.1"/>
    <property type="molecule type" value="Genomic_DNA"/>
</dbReference>
<name>A0A813X5T6_9BILA</name>
<dbReference type="EMBL" id="CAJNOH010000098">
    <property type="protein sequence ID" value="CAF0865318.1"/>
    <property type="molecule type" value="Genomic_DNA"/>
</dbReference>
<feature type="region of interest" description="Disordered" evidence="1">
    <location>
        <begin position="101"/>
        <end position="136"/>
    </location>
</feature>
<evidence type="ECO:0000313" key="3">
    <source>
        <dbReference type="EMBL" id="CAF1035760.1"/>
    </source>
</evidence>
<comment type="caution">
    <text evidence="2">The sequence shown here is derived from an EMBL/GenBank/DDBJ whole genome shotgun (WGS) entry which is preliminary data.</text>
</comment>
<accession>A0A813X5T6</accession>
<feature type="region of interest" description="Disordered" evidence="1">
    <location>
        <begin position="162"/>
        <end position="222"/>
    </location>
</feature>
<feature type="compositionally biased region" description="Polar residues" evidence="1">
    <location>
        <begin position="19"/>
        <end position="32"/>
    </location>
</feature>
<dbReference type="Proteomes" id="UP000663854">
    <property type="component" value="Unassembled WGS sequence"/>
</dbReference>
<proteinExistence type="predicted"/>
<keyword evidence="5" id="KW-1185">Reference proteome</keyword>
<organism evidence="2 4">
    <name type="scientific">Rotaria sordida</name>
    <dbReference type="NCBI Taxonomy" id="392033"/>
    <lineage>
        <taxon>Eukaryota</taxon>
        <taxon>Metazoa</taxon>
        <taxon>Spiralia</taxon>
        <taxon>Gnathifera</taxon>
        <taxon>Rotifera</taxon>
        <taxon>Eurotatoria</taxon>
        <taxon>Bdelloidea</taxon>
        <taxon>Philodinida</taxon>
        <taxon>Philodinidae</taxon>
        <taxon>Rotaria</taxon>
    </lineage>
</organism>
<evidence type="ECO:0000313" key="5">
    <source>
        <dbReference type="Proteomes" id="UP000663870"/>
    </source>
</evidence>
<feature type="region of interest" description="Disordered" evidence="1">
    <location>
        <begin position="1"/>
        <end position="32"/>
    </location>
</feature>
<feature type="compositionally biased region" description="Basic and acidic residues" evidence="1">
    <location>
        <begin position="190"/>
        <end position="202"/>
    </location>
</feature>
<feature type="compositionally biased region" description="Basic and acidic residues" evidence="1">
    <location>
        <begin position="213"/>
        <end position="222"/>
    </location>
</feature>
<dbReference type="AlphaFoldDB" id="A0A813X5T6"/>
<dbReference type="Proteomes" id="UP000663870">
    <property type="component" value="Unassembled WGS sequence"/>
</dbReference>
<evidence type="ECO:0000313" key="4">
    <source>
        <dbReference type="Proteomes" id="UP000663854"/>
    </source>
</evidence>
<sequence length="249" mass="29135">MSQKKTENSLFSNRDAEYNNFTNNETNPQEIHNNNGQMSYPDNYLVDQPPVYWDPSMQYMNYGQYSSPMPYNQSYDNQTIHPAQPQYSSMAYNQPYDYQGNQSIQQQYPPNSVTQPAQSPKTYHLQNSSALPPAPLGRTPFEQVAVPLAPSVFNHASVPIPPAHVQQAPPPGVSSQYAQPPLPLPRHHSRDPPPPHYDDNPRLPRIRRKHKRREYDDRDRYRSSDPIIVSYFPQRYDDHTRRQRNRWYH</sequence>